<evidence type="ECO:0000313" key="3">
    <source>
        <dbReference type="EMBL" id="KAK5840111.1"/>
    </source>
</evidence>
<feature type="compositionally biased region" description="Polar residues" evidence="1">
    <location>
        <begin position="339"/>
        <end position="349"/>
    </location>
</feature>
<dbReference type="EMBL" id="JARKNE010000003">
    <property type="protein sequence ID" value="KAK5840111.1"/>
    <property type="molecule type" value="Genomic_DNA"/>
</dbReference>
<evidence type="ECO:0000259" key="2">
    <source>
        <dbReference type="Pfam" id="PF10536"/>
    </source>
</evidence>
<dbReference type="InterPro" id="IPR044824">
    <property type="entry name" value="MAIN-like"/>
</dbReference>
<name>A0ABR0QM48_GOSAR</name>
<dbReference type="Proteomes" id="UP001358586">
    <property type="component" value="Chromosome 3"/>
</dbReference>
<comment type="caution">
    <text evidence="3">The sequence shown here is derived from an EMBL/GenBank/DDBJ whole genome shotgun (WGS) entry which is preliminary data.</text>
</comment>
<evidence type="ECO:0000256" key="1">
    <source>
        <dbReference type="SAM" id="MobiDB-lite"/>
    </source>
</evidence>
<dbReference type="PANTHER" id="PTHR46033:SF8">
    <property type="entry name" value="PROTEIN MAINTENANCE OF MERISTEMS-LIKE"/>
    <property type="match status" value="1"/>
</dbReference>
<proteinExistence type="predicted"/>
<dbReference type="InterPro" id="IPR019557">
    <property type="entry name" value="AminoTfrase-like_pln_mobile"/>
</dbReference>
<sequence>MVGELIRLDHKHISVEQMKMSVDWVLQCYIRNMFGLPSPLIENYLRDAGFWHVANIGLGCKLDPKLISAFIEMWRPKMHTFHLPYRDCTITLEVVQLQLGLLVDGSILTESFQSADWGAICYDLLGVIPDNIYRGQIEMGWLRDTFPEPGDDSTEVKRIRYARSYIIEIIGGYLTPDLSRNLIHLRCLLKLVDFKAADELSWGSSVLVTLYQEMYGATKPNKAKIRGCLSLLQSWARFRFLFLHPRVNHPYTFPLITSTIHDLPAFGLYNSLLALEIVLPNGNMSPVQLRSGNSNVLSVDRSIFCMWAGGEYAVNHESSSSSFEPPSSSSGLVGIGSDLKNNTTSTLSGPGSRDGSTSDLSSNPSSSVTYEVPSPVDVV</sequence>
<feature type="compositionally biased region" description="Low complexity" evidence="1">
    <location>
        <begin position="357"/>
        <end position="367"/>
    </location>
</feature>
<keyword evidence="4" id="KW-1185">Reference proteome</keyword>
<evidence type="ECO:0000313" key="4">
    <source>
        <dbReference type="Proteomes" id="UP001358586"/>
    </source>
</evidence>
<organism evidence="3 4">
    <name type="scientific">Gossypium arboreum</name>
    <name type="common">Tree cotton</name>
    <name type="synonym">Gossypium nanking</name>
    <dbReference type="NCBI Taxonomy" id="29729"/>
    <lineage>
        <taxon>Eukaryota</taxon>
        <taxon>Viridiplantae</taxon>
        <taxon>Streptophyta</taxon>
        <taxon>Embryophyta</taxon>
        <taxon>Tracheophyta</taxon>
        <taxon>Spermatophyta</taxon>
        <taxon>Magnoliopsida</taxon>
        <taxon>eudicotyledons</taxon>
        <taxon>Gunneridae</taxon>
        <taxon>Pentapetalae</taxon>
        <taxon>rosids</taxon>
        <taxon>malvids</taxon>
        <taxon>Malvales</taxon>
        <taxon>Malvaceae</taxon>
        <taxon>Malvoideae</taxon>
        <taxon>Gossypium</taxon>
    </lineage>
</organism>
<feature type="region of interest" description="Disordered" evidence="1">
    <location>
        <begin position="317"/>
        <end position="379"/>
    </location>
</feature>
<gene>
    <name evidence="3" type="ORF">PVK06_008986</name>
</gene>
<dbReference type="PANTHER" id="PTHR46033">
    <property type="entry name" value="PROTEIN MAIN-LIKE 2"/>
    <property type="match status" value="1"/>
</dbReference>
<reference evidence="3 4" key="1">
    <citation type="submission" date="2023-03" db="EMBL/GenBank/DDBJ databases">
        <title>WGS of Gossypium arboreum.</title>
        <authorList>
            <person name="Yu D."/>
        </authorList>
    </citation>
    <scope>NUCLEOTIDE SEQUENCE [LARGE SCALE GENOMIC DNA]</scope>
    <source>
        <tissue evidence="3">Leaf</tissue>
    </source>
</reference>
<protein>
    <recommendedName>
        <fullName evidence="2">Aminotransferase-like plant mobile domain-containing protein</fullName>
    </recommendedName>
</protein>
<dbReference type="Pfam" id="PF10536">
    <property type="entry name" value="PMD"/>
    <property type="match status" value="1"/>
</dbReference>
<feature type="compositionally biased region" description="Low complexity" evidence="1">
    <location>
        <begin position="317"/>
        <end position="330"/>
    </location>
</feature>
<feature type="domain" description="Aminotransferase-like plant mobile" evidence="2">
    <location>
        <begin position="60"/>
        <end position="248"/>
    </location>
</feature>
<accession>A0ABR0QM48</accession>